<dbReference type="GeneID" id="8828162"/>
<dbReference type="EMBL" id="CP001941">
    <property type="protein sequence ID" value="ADD09010.1"/>
    <property type="molecule type" value="Genomic_DNA"/>
</dbReference>
<sequence length="169" mass="19300">MGYIHVYTGNGKGKTTAAFGLAMRAAGRGKKVIIIQFMKPDKGYGEQVSARKLGIEVYPFGTNRFVSKKNPKKEDIERANKALEFAKEKLKEMYDMMVLDEINVALDFNLIKLEDVLSLMDSIPEKTELILTGRYAKNEIIERAHLVTEMKEIKHYYQIGIMAREGIEY</sequence>
<dbReference type="PANTHER" id="PTHR46638">
    <property type="entry name" value="CORRINOID ADENOSYLTRANSFERASE"/>
    <property type="match status" value="1"/>
</dbReference>
<dbReference type="InterPro" id="IPR027417">
    <property type="entry name" value="P-loop_NTPase"/>
</dbReference>
<dbReference type="GO" id="GO:0008817">
    <property type="term" value="F:corrinoid adenosyltransferase activity"/>
    <property type="evidence" value="ECO:0007669"/>
    <property type="project" value="InterPro"/>
</dbReference>
<evidence type="ECO:0000313" key="2">
    <source>
        <dbReference type="Proteomes" id="UP000001400"/>
    </source>
</evidence>
<dbReference type="PANTHER" id="PTHR46638:SF1">
    <property type="entry name" value="CORRINOID ADENOSYLTRANSFERASE"/>
    <property type="match status" value="1"/>
</dbReference>
<dbReference type="Proteomes" id="UP000001400">
    <property type="component" value="Chromosome"/>
</dbReference>
<dbReference type="GO" id="GO:0009236">
    <property type="term" value="P:cobalamin biosynthetic process"/>
    <property type="evidence" value="ECO:0007669"/>
    <property type="project" value="InterPro"/>
</dbReference>
<name>B5IFS5_ACIB4</name>
<dbReference type="PIRSF" id="PIRSF015617">
    <property type="entry name" value="Adensltrnsf_CobA"/>
    <property type="match status" value="1"/>
</dbReference>
<protein>
    <submittedName>
        <fullName evidence="1">Cob(I)alamin adenosyltransferase</fullName>
    </submittedName>
</protein>
<dbReference type="GO" id="GO:0005524">
    <property type="term" value="F:ATP binding"/>
    <property type="evidence" value="ECO:0007669"/>
    <property type="project" value="InterPro"/>
</dbReference>
<organism evidence="1 2">
    <name type="scientific">Aciduliprofundum boonei (strain DSM 19572 / T469)</name>
    <dbReference type="NCBI Taxonomy" id="439481"/>
    <lineage>
        <taxon>Archaea</taxon>
        <taxon>Methanobacteriati</taxon>
        <taxon>Thermoplasmatota</taxon>
        <taxon>DHVE2 group</taxon>
        <taxon>Candidatus Aciduliprofundum</taxon>
    </lineage>
</organism>
<reference evidence="1" key="1">
    <citation type="submission" date="2010-02" db="EMBL/GenBank/DDBJ databases">
        <title>Complete sequence of Aciduliprofundum boonei T469.</title>
        <authorList>
            <consortium name="US DOE Joint Genome Institute"/>
            <person name="Lucas S."/>
            <person name="Copeland A."/>
            <person name="Lapidus A."/>
            <person name="Cheng J.-F."/>
            <person name="Bruce D."/>
            <person name="Goodwin L."/>
            <person name="Pitluck S."/>
            <person name="Saunders E."/>
            <person name="Detter J.C."/>
            <person name="Han C."/>
            <person name="Tapia R."/>
            <person name="Land M."/>
            <person name="Hauser L."/>
            <person name="Kyrpides N."/>
            <person name="Mikhailova N."/>
            <person name="Flores G."/>
            <person name="Reysenbach A.-L."/>
            <person name="Woyke T."/>
        </authorList>
    </citation>
    <scope>NUCLEOTIDE SEQUENCE</scope>
    <source>
        <strain evidence="1">T469</strain>
    </source>
</reference>
<proteinExistence type="predicted"/>
<keyword evidence="2" id="KW-1185">Reference proteome</keyword>
<dbReference type="STRING" id="439481.Aboo_1201"/>
<dbReference type="AlphaFoldDB" id="B5IFS5"/>
<dbReference type="CDD" id="cd00561">
    <property type="entry name" value="CobA_ACA"/>
    <property type="match status" value="1"/>
</dbReference>
<dbReference type="OrthoDB" id="24392at2157"/>
<dbReference type="eggNOG" id="arCOG04678">
    <property type="taxonomic scope" value="Archaea"/>
</dbReference>
<dbReference type="Gene3D" id="3.40.50.300">
    <property type="entry name" value="P-loop containing nucleotide triphosphate hydrolases"/>
    <property type="match status" value="1"/>
</dbReference>
<dbReference type="KEGG" id="abi:Aboo_1201"/>
<gene>
    <name evidence="1" type="ordered locus">Aboo_1201</name>
</gene>
<evidence type="ECO:0000313" key="1">
    <source>
        <dbReference type="EMBL" id="ADD09010.1"/>
    </source>
</evidence>
<dbReference type="SUPFAM" id="SSF52540">
    <property type="entry name" value="P-loop containing nucleoside triphosphate hydrolases"/>
    <property type="match status" value="1"/>
</dbReference>
<dbReference type="InterPro" id="IPR003724">
    <property type="entry name" value="CblAdoTrfase_CobA"/>
</dbReference>
<dbReference type="NCBIfam" id="TIGR00708">
    <property type="entry name" value="cobA"/>
    <property type="match status" value="1"/>
</dbReference>
<dbReference type="HOGENOM" id="CLU_088595_2_0_2"/>
<accession>B5IFS5</accession>
<dbReference type="RefSeq" id="WP_008085634.1">
    <property type="nucleotide sequence ID" value="NC_013926.1"/>
</dbReference>
<dbReference type="NCBIfam" id="NF004637">
    <property type="entry name" value="PRK05986.1"/>
    <property type="match status" value="1"/>
</dbReference>
<dbReference type="Pfam" id="PF02572">
    <property type="entry name" value="CobA_CobO_BtuR"/>
    <property type="match status" value="1"/>
</dbReference>